<evidence type="ECO:0008006" key="4">
    <source>
        <dbReference type="Google" id="ProtNLM"/>
    </source>
</evidence>
<evidence type="ECO:0000313" key="2">
    <source>
        <dbReference type="EMBL" id="MDM7854904.1"/>
    </source>
</evidence>
<keyword evidence="1" id="KW-0812">Transmembrane</keyword>
<sequence length="223" mass="21506">MPSPASGPLRAARAALVAAATVALGALAHVLGGGAPPSATLLGALAALGFAPAVLATRRRLGPLLAVGLLGAGQAIVHLALGVVGPMTCVVPGVAAGPHAGHGVAGAAARLTELSAGAGGMAVPGGTGAGCAPAAVHVVLGGGTMLALHVLATVVTGLLVAGGERALWWLAAWLRPLVEVLRPVTVPALRRVTVAPRAGRLPAARRAESWSLRGPPVAAPAFA</sequence>
<keyword evidence="1" id="KW-0472">Membrane</keyword>
<evidence type="ECO:0000256" key="1">
    <source>
        <dbReference type="SAM" id="Phobius"/>
    </source>
</evidence>
<accession>A0ABT7SFD3</accession>
<feature type="transmembrane region" description="Helical" evidence="1">
    <location>
        <begin position="64"/>
        <end position="84"/>
    </location>
</feature>
<dbReference type="RefSeq" id="WP_289454724.1">
    <property type="nucleotide sequence ID" value="NZ_JAUCGQ010000001.1"/>
</dbReference>
<name>A0ABT7SFD3_9CELL</name>
<gene>
    <name evidence="2" type="ORF">QRT04_08175</name>
</gene>
<protein>
    <recommendedName>
        <fullName evidence="4">MFS transporter</fullName>
    </recommendedName>
</protein>
<keyword evidence="1" id="KW-1133">Transmembrane helix</keyword>
<dbReference type="EMBL" id="JAUCGQ010000001">
    <property type="protein sequence ID" value="MDM7854904.1"/>
    <property type="molecule type" value="Genomic_DNA"/>
</dbReference>
<evidence type="ECO:0000313" key="3">
    <source>
        <dbReference type="Proteomes" id="UP001529338"/>
    </source>
</evidence>
<proteinExistence type="predicted"/>
<dbReference type="Proteomes" id="UP001529338">
    <property type="component" value="Unassembled WGS sequence"/>
</dbReference>
<feature type="transmembrane region" description="Helical" evidence="1">
    <location>
        <begin position="134"/>
        <end position="160"/>
    </location>
</feature>
<comment type="caution">
    <text evidence="2">The sequence shown here is derived from an EMBL/GenBank/DDBJ whole genome shotgun (WGS) entry which is preliminary data.</text>
</comment>
<reference evidence="2 3" key="1">
    <citation type="submission" date="2023-06" db="EMBL/GenBank/DDBJ databases">
        <title>Cellulomonas sp. MW4 Whole genome sequence.</title>
        <authorList>
            <person name="Park S."/>
        </authorList>
    </citation>
    <scope>NUCLEOTIDE SEQUENCE [LARGE SCALE GENOMIC DNA]</scope>
    <source>
        <strain evidence="2 3">MW4</strain>
    </source>
</reference>
<organism evidence="2 3">
    <name type="scientific">Cellulomonas alba</name>
    <dbReference type="NCBI Taxonomy" id="3053467"/>
    <lineage>
        <taxon>Bacteria</taxon>
        <taxon>Bacillati</taxon>
        <taxon>Actinomycetota</taxon>
        <taxon>Actinomycetes</taxon>
        <taxon>Micrococcales</taxon>
        <taxon>Cellulomonadaceae</taxon>
        <taxon>Cellulomonas</taxon>
    </lineage>
</organism>
<feature type="transmembrane region" description="Helical" evidence="1">
    <location>
        <begin position="38"/>
        <end position="57"/>
    </location>
</feature>
<keyword evidence="3" id="KW-1185">Reference proteome</keyword>